<keyword evidence="3" id="KW-1185">Reference proteome</keyword>
<feature type="compositionally biased region" description="Polar residues" evidence="1">
    <location>
        <begin position="646"/>
        <end position="657"/>
    </location>
</feature>
<reference evidence="2 3" key="1">
    <citation type="submission" date="2024-03" db="EMBL/GenBank/DDBJ databases">
        <title>Adaptation during the transition from Ophiocordyceps entomopathogen to insect associate is accompanied by gene loss and intensified selection.</title>
        <authorList>
            <person name="Ward C.M."/>
            <person name="Onetto C.A."/>
            <person name="Borneman A.R."/>
        </authorList>
    </citation>
    <scope>NUCLEOTIDE SEQUENCE [LARGE SCALE GENOMIC DNA]</scope>
    <source>
        <strain evidence="2">AWRI1</strain>
        <tissue evidence="2">Single Adult Female</tissue>
    </source>
</reference>
<accession>A0AAN9TSI0</accession>
<name>A0AAN9TSI0_9HEMI</name>
<feature type="region of interest" description="Disordered" evidence="1">
    <location>
        <begin position="470"/>
        <end position="492"/>
    </location>
</feature>
<dbReference type="Proteomes" id="UP001367676">
    <property type="component" value="Unassembled WGS sequence"/>
</dbReference>
<evidence type="ECO:0000256" key="1">
    <source>
        <dbReference type="SAM" id="MobiDB-lite"/>
    </source>
</evidence>
<dbReference type="EMBL" id="JBBCAQ010000010">
    <property type="protein sequence ID" value="KAK7602005.1"/>
    <property type="molecule type" value="Genomic_DNA"/>
</dbReference>
<feature type="region of interest" description="Disordered" evidence="1">
    <location>
        <begin position="573"/>
        <end position="597"/>
    </location>
</feature>
<proteinExistence type="predicted"/>
<evidence type="ECO:0000313" key="2">
    <source>
        <dbReference type="EMBL" id="KAK7602005.1"/>
    </source>
</evidence>
<feature type="region of interest" description="Disordered" evidence="1">
    <location>
        <begin position="61"/>
        <end position="88"/>
    </location>
</feature>
<organism evidence="2 3">
    <name type="scientific">Parthenolecanium corni</name>
    <dbReference type="NCBI Taxonomy" id="536013"/>
    <lineage>
        <taxon>Eukaryota</taxon>
        <taxon>Metazoa</taxon>
        <taxon>Ecdysozoa</taxon>
        <taxon>Arthropoda</taxon>
        <taxon>Hexapoda</taxon>
        <taxon>Insecta</taxon>
        <taxon>Pterygota</taxon>
        <taxon>Neoptera</taxon>
        <taxon>Paraneoptera</taxon>
        <taxon>Hemiptera</taxon>
        <taxon>Sternorrhyncha</taxon>
        <taxon>Coccoidea</taxon>
        <taxon>Coccidae</taxon>
        <taxon>Parthenolecanium</taxon>
    </lineage>
</organism>
<dbReference type="AlphaFoldDB" id="A0AAN9TSI0"/>
<protein>
    <submittedName>
        <fullName evidence="2">Uncharacterized protein</fullName>
    </submittedName>
</protein>
<feature type="compositionally biased region" description="Low complexity" evidence="1">
    <location>
        <begin position="470"/>
        <end position="483"/>
    </location>
</feature>
<sequence length="657" mass="72213">MIMDNEELASYYLKRSQDWIFIPQFRTVKIEDDEILDLDSMNLDSNEDTWLCSTSEKSHAFKDSSESMEHEELEKEFGSSNEVESKKEKVNVDSSPLSPLLGPEDFQHPSFLNSMDELSDSAFDDLLRTPLSSGSKENLLRKALAKSHSNAHSNNTSAIGGLGTGSSVGTTMIVGPAITTSDDEVDVMFKKPSSVSANESVAKSYILHAVENKLFNLADVNSAAELIKSRDLKNAEIARKTVVTGEKITEDDVDALSRRCEEFELSGGGNGDVGVNDENVLTKPPADTFAWHSTPHQEKANKPLPRRSFIQQPTPILLNRYLKHKQNQAVEMNTMLSRHLDAYGFDGETNGDDDAGEEETVLVERNQMCVSYVKYECKDSDRLPRIDDSPKGLCSSFSKSDEVLNSSSRELNSTYIVDEEDNTSSSSSESNLSSMSHKLTLSIQEVQKMADMQERSLKKQVYSSYYAGSSKSSEVSSSNESVSTYGALSNSNEGSINIKPIPKIVKGIQQPKQRLSYAIPPTCNPKTNSKIGMYAASKVNFPPSKLTGSSNVNAENKPSNTYMSRLFPANGHYSNTSRCPSQKTQVLPTRPTTGPAKQTKLDTTMLAESANEIVSVQEIKDTAANKTSPGPASHIPRPASRIPMFRSSSSRTRFGKS</sequence>
<feature type="compositionally biased region" description="Polar residues" evidence="1">
    <location>
        <begin position="573"/>
        <end position="596"/>
    </location>
</feature>
<comment type="caution">
    <text evidence="2">The sequence shown here is derived from an EMBL/GenBank/DDBJ whole genome shotgun (WGS) entry which is preliminary data.</text>
</comment>
<feature type="region of interest" description="Disordered" evidence="1">
    <location>
        <begin position="620"/>
        <end position="657"/>
    </location>
</feature>
<evidence type="ECO:0000313" key="3">
    <source>
        <dbReference type="Proteomes" id="UP001367676"/>
    </source>
</evidence>
<feature type="region of interest" description="Disordered" evidence="1">
    <location>
        <begin position="414"/>
        <end position="434"/>
    </location>
</feature>
<gene>
    <name evidence="2" type="ORF">V9T40_009446</name>
</gene>
<feature type="compositionally biased region" description="Low complexity" evidence="1">
    <location>
        <begin position="424"/>
        <end position="434"/>
    </location>
</feature>